<accession>A0A0H2XXY3</accession>
<dbReference type="Pfam" id="PF06850">
    <property type="entry name" value="PHB_depo_C"/>
    <property type="match status" value="1"/>
</dbReference>
<dbReference type="HOGENOM" id="CLU_017495_3_0_4"/>
<dbReference type="EMBL" id="CP000379">
    <property type="protein sequence ID" value="ABF79513.1"/>
    <property type="molecule type" value="Genomic_DNA"/>
</dbReference>
<dbReference type="AlphaFoldDB" id="A0A0H2XXY3"/>
<dbReference type="SUPFAM" id="SSF53474">
    <property type="entry name" value="alpha/beta-Hydrolases"/>
    <property type="match status" value="1"/>
</dbReference>
<dbReference type="NCBIfam" id="TIGR01849">
    <property type="entry name" value="PHB_depoly_PhaZ"/>
    <property type="match status" value="1"/>
</dbReference>
<evidence type="ECO:0000259" key="1">
    <source>
        <dbReference type="Pfam" id="PF06850"/>
    </source>
</evidence>
<name>A0A0H2XXY3_BURO1</name>
<gene>
    <name evidence="2" type="ordered locus">Bcen_4633</name>
</gene>
<organism evidence="2">
    <name type="scientific">Burkholderia orbicola (strain AU 1054)</name>
    <dbReference type="NCBI Taxonomy" id="331271"/>
    <lineage>
        <taxon>Bacteria</taxon>
        <taxon>Pseudomonadati</taxon>
        <taxon>Pseudomonadota</taxon>
        <taxon>Betaproteobacteria</taxon>
        <taxon>Burkholderiales</taxon>
        <taxon>Burkholderiaceae</taxon>
        <taxon>Burkholderia</taxon>
        <taxon>Burkholderia cepacia complex</taxon>
        <taxon>Burkholderia orbicola</taxon>
    </lineage>
</organism>
<dbReference type="InterPro" id="IPR029058">
    <property type="entry name" value="AB_hydrolase_fold"/>
</dbReference>
<feature type="domain" description="PHB de-polymerase C-terminal" evidence="1">
    <location>
        <begin position="206"/>
        <end position="407"/>
    </location>
</feature>
<dbReference type="InterPro" id="IPR051321">
    <property type="entry name" value="PHA/PHB_synthase"/>
</dbReference>
<dbReference type="InterPro" id="IPR010915">
    <property type="entry name" value="PHB_depoly_PhaZ"/>
</dbReference>
<dbReference type="Gene3D" id="3.40.50.1820">
    <property type="entry name" value="alpha/beta hydrolase"/>
    <property type="match status" value="1"/>
</dbReference>
<evidence type="ECO:0000313" key="2">
    <source>
        <dbReference type="EMBL" id="ABF79513.1"/>
    </source>
</evidence>
<protein>
    <submittedName>
        <fullName evidence="2">Polyhydroxyalkanoate depolymerase, intracellular</fullName>
    </submittedName>
</protein>
<dbReference type="PIRSF" id="PIRSF020818">
    <property type="entry name" value="PHB_depoly_PhaZ"/>
    <property type="match status" value="1"/>
</dbReference>
<dbReference type="PANTHER" id="PTHR36837:SF4">
    <property type="entry name" value="BLR0908 PROTEIN"/>
    <property type="match status" value="1"/>
</dbReference>
<dbReference type="InterPro" id="IPR009656">
    <property type="entry name" value="PHB_depo_C"/>
</dbReference>
<sequence>MNLLAYPFYQWSAECLRPARAWAAATRATMSLWPPATSTPTGRMVDALCELLECCAFSHRRPPFGIASVVVDGETVPIVEEAATTTPFGTLLHFRKARPVARQPRVLIVAPMSGHFATLLRGTVRTMLADHDVYITDWHNPRDIPLAAGRFGFDEYVTHVIDFIRHIGPDAHVLAICQPTVASLAAVSLMAAGGDPAQPASLTLMAGPIDCRVNPTKVNELATSQPIEWFARNLISVVPTGFVGAQRCVYPGFVQVGAFMSMNPDRHAASFADLYYERAKGDPAKADTLRHFYDEYFATADLTAEFYLETVEKVFQQYALARGELAVSDTLVEPAAIHRTALLTIEGEKDDICAVGQTVAAQELCSGLPSYLKTHHVQTGVGHYGVFNGSRWESQIYPIVRATIHDNEPYDRTADAQGDTSGTHYVTLRALLDARAAAIDTATEAQSDHAH</sequence>
<proteinExistence type="predicted"/>
<dbReference type="PANTHER" id="PTHR36837">
    <property type="entry name" value="POLY(3-HYDROXYALKANOATE) POLYMERASE SUBUNIT PHAC"/>
    <property type="match status" value="1"/>
</dbReference>
<reference evidence="2" key="1">
    <citation type="submission" date="2006-05" db="EMBL/GenBank/DDBJ databases">
        <title>Complete sequence of chromosome 2 of Burkholderia cenocepacia AU 1054.</title>
        <authorList>
            <consortium name="US DOE Joint Genome Institute"/>
            <person name="Copeland A."/>
            <person name="Lucas S."/>
            <person name="Lapidus A."/>
            <person name="Barry K."/>
            <person name="Detter J.C."/>
            <person name="Glavina del Rio T."/>
            <person name="Hammon N."/>
            <person name="Israni S."/>
            <person name="Dalin E."/>
            <person name="Tice H."/>
            <person name="Pitluck S."/>
            <person name="Chain P."/>
            <person name="Malfatti S."/>
            <person name="Shin M."/>
            <person name="Vergez L."/>
            <person name="Schmutz J."/>
            <person name="Larimer F."/>
            <person name="Land M."/>
            <person name="Hauser L."/>
            <person name="Kyrpides N."/>
            <person name="Lykidis A."/>
            <person name="LiPuma J.J."/>
            <person name="Konstantinidis K."/>
            <person name="Tiedje J.M."/>
            <person name="Richardson P."/>
        </authorList>
    </citation>
    <scope>NUCLEOTIDE SEQUENCE [LARGE SCALE GENOMIC DNA]</scope>
    <source>
        <strain evidence="2">AU 1054</strain>
    </source>
</reference>